<proteinExistence type="predicted"/>
<dbReference type="AlphaFoldDB" id="A0A0E9Y172"/>
<sequence>MSHTLIHYPCKPVDISKNTGRWIYTTCQEIDCKAQFLAAITPVHRHTLHYRHLADALIQSYNPKLTVIYRGVGRDGERCSLKR</sequence>
<dbReference type="EMBL" id="GBXM01000151">
    <property type="protein sequence ID" value="JAI08427.1"/>
    <property type="molecule type" value="Transcribed_RNA"/>
</dbReference>
<protein>
    <submittedName>
        <fullName evidence="1">Uncharacterized protein</fullName>
    </submittedName>
</protein>
<name>A0A0E9Y172_ANGAN</name>
<reference evidence="1" key="1">
    <citation type="submission" date="2014-11" db="EMBL/GenBank/DDBJ databases">
        <authorList>
            <person name="Amaro Gonzalez C."/>
        </authorList>
    </citation>
    <scope>NUCLEOTIDE SEQUENCE</scope>
</reference>
<accession>A0A0E9Y172</accession>
<evidence type="ECO:0000313" key="1">
    <source>
        <dbReference type="EMBL" id="JAI08427.1"/>
    </source>
</evidence>
<reference evidence="1" key="2">
    <citation type="journal article" date="2015" name="Fish Shellfish Immunol.">
        <title>Early steps in the European eel (Anguilla anguilla)-Vibrio vulnificus interaction in the gills: Role of the RtxA13 toxin.</title>
        <authorList>
            <person name="Callol A."/>
            <person name="Pajuelo D."/>
            <person name="Ebbesson L."/>
            <person name="Teles M."/>
            <person name="MacKenzie S."/>
            <person name="Amaro C."/>
        </authorList>
    </citation>
    <scope>NUCLEOTIDE SEQUENCE</scope>
</reference>
<organism evidence="1">
    <name type="scientific">Anguilla anguilla</name>
    <name type="common">European freshwater eel</name>
    <name type="synonym">Muraena anguilla</name>
    <dbReference type="NCBI Taxonomy" id="7936"/>
    <lineage>
        <taxon>Eukaryota</taxon>
        <taxon>Metazoa</taxon>
        <taxon>Chordata</taxon>
        <taxon>Craniata</taxon>
        <taxon>Vertebrata</taxon>
        <taxon>Euteleostomi</taxon>
        <taxon>Actinopterygii</taxon>
        <taxon>Neopterygii</taxon>
        <taxon>Teleostei</taxon>
        <taxon>Anguilliformes</taxon>
        <taxon>Anguillidae</taxon>
        <taxon>Anguilla</taxon>
    </lineage>
</organism>